<reference evidence="13 14" key="1">
    <citation type="journal article" date="2021" name="J. Gen. Plant Pathol.">
        <title>Enrichment of phytoplasma genome DNA through a methyl-CpG binding domain-mediated method for efficient genome sequencing.</title>
        <authorList>
            <person name="Nijo T."/>
            <person name="Iwabuchi N."/>
            <person name="Tokuda R."/>
            <person name="Suzuki T."/>
            <person name="Matsumoto O."/>
            <person name="Miyazaki A."/>
            <person name="Maejima K."/>
            <person name="Oshima K."/>
            <person name="Namba S."/>
            <person name="Yamaji Y."/>
        </authorList>
    </citation>
    <scope>NUCLEOTIDE SEQUENCE [LARGE SCALE GENOMIC DNA]</scope>
    <source>
        <strain evidence="13 14">HP</strain>
    </source>
</reference>
<keyword evidence="5 9" id="KW-0648">Protein biosynthesis</keyword>
<dbReference type="Proteomes" id="UP000677853">
    <property type="component" value="Unassembled WGS sequence"/>
</dbReference>
<dbReference type="PRINTS" id="PR00986">
    <property type="entry name" value="TRNASYNTHVAL"/>
</dbReference>
<evidence type="ECO:0000256" key="4">
    <source>
        <dbReference type="ARBA" id="ARBA00022840"/>
    </source>
</evidence>
<dbReference type="SUPFAM" id="SSF46589">
    <property type="entry name" value="tRNA-binding arm"/>
    <property type="match status" value="1"/>
</dbReference>
<comment type="catalytic activity">
    <reaction evidence="8 9">
        <text>tRNA(Val) + L-valine + ATP = L-valyl-tRNA(Val) + AMP + diphosphate</text>
        <dbReference type="Rhea" id="RHEA:10704"/>
        <dbReference type="Rhea" id="RHEA-COMP:9672"/>
        <dbReference type="Rhea" id="RHEA-COMP:9708"/>
        <dbReference type="ChEBI" id="CHEBI:30616"/>
        <dbReference type="ChEBI" id="CHEBI:33019"/>
        <dbReference type="ChEBI" id="CHEBI:57762"/>
        <dbReference type="ChEBI" id="CHEBI:78442"/>
        <dbReference type="ChEBI" id="CHEBI:78537"/>
        <dbReference type="ChEBI" id="CHEBI:456215"/>
        <dbReference type="EC" id="6.1.1.9"/>
    </reaction>
</comment>
<evidence type="ECO:0000256" key="1">
    <source>
        <dbReference type="ARBA" id="ARBA00022490"/>
    </source>
</evidence>
<dbReference type="InterPro" id="IPR033705">
    <property type="entry name" value="Anticodon_Ia_Val"/>
</dbReference>
<dbReference type="Gene3D" id="3.40.50.620">
    <property type="entry name" value="HUPs"/>
    <property type="match status" value="2"/>
</dbReference>
<evidence type="ECO:0000313" key="14">
    <source>
        <dbReference type="Proteomes" id="UP000677853"/>
    </source>
</evidence>
<keyword evidence="2 9" id="KW-0436">Ligase</keyword>
<evidence type="ECO:0000259" key="11">
    <source>
        <dbReference type="Pfam" id="PF08264"/>
    </source>
</evidence>
<sequence length="886" mass="103793">MQTKYDFKKVEHQRYQQWLEKKYFCAKPNANKKTFTVVIPPPNVTGKLHLGHAWNNTIQDIIIRFKKMQGFDVLFLPGMDHAGIATQNKVKEQLKQEGLLTKTLSKETFLKYAWQWKEKHAQNIRQQWQVLGLHLDYNFEKFTLDPELSQTVQEVFVKLYQKKLIYRDYKIINWDPETKTALSNVEVNYHETEGKLYYIKYFLVDFPTNSNLSDASLVPSFLKIATTRPETMFADQALMVNPNDPRYQSFIGKKVFIPDTNIQIPVISDNYVDINFGTGVVKVTPGHDINDFEVAKRHHKRHQLKALLCMNEDGTMNDLALQYQGLDRFVCRQKLVQTLKQKGFFTKTENHLHKVGYSSISDAIIEPRLSLQWFLKTKAIAQIALKTNKINFFPLRFENIFNNWLQNIEDWCISRQLWWGHQIPAWHKGQEIKVQIESPGPEWSLDCDVLDTWFSSALWPFSTLGWPNCNAPLFQNRFPIDVLVTGYDILTFWVSKMVFQSILLTHKDPFKDVLLHGLVRDNKGQKMSKSKGNGVDPLEVVAKYGTDALRWFLTTNAAPGFDLFYDETKVASSWNFINKLWNISRFVKLNTSTLDTDFDINLLTLTQKALLTQLHLTTQKVTTLYQKYELKEIGKILYHFVWEDFANWHLEFAKHDLDQNNSNLTNLHNSQKFLVYMMKHILQLLHPFIPFVTDTLYENFDNKTNITQTTLQKTSYCNLDALADFENLKNLIIKTRHLRQESNINCKLNLELEVASQFSTILQDFVNLQQALEKFFKTLQIKITNKVTNSKKTIWLIEKNLSLYIDRKTLNELNETKFESNFLQQKNTLLKEIKRSETILNNPSFLQKAASAKIEIEKKKYESYCKQYQKLLESKNNSNPLNPNKK</sequence>
<comment type="subcellular location">
    <subcellularLocation>
        <location evidence="9">Cytoplasm</location>
    </subcellularLocation>
</comment>
<dbReference type="InterPro" id="IPR013155">
    <property type="entry name" value="M/V/L/I-tRNA-synth_anticd-bd"/>
</dbReference>
<proteinExistence type="inferred from homology"/>
<dbReference type="EMBL" id="BMZZ01000004">
    <property type="protein sequence ID" value="GFZ75326.1"/>
    <property type="molecule type" value="Genomic_DNA"/>
</dbReference>
<dbReference type="NCBIfam" id="TIGR00422">
    <property type="entry name" value="valS"/>
    <property type="match status" value="1"/>
</dbReference>
<dbReference type="GO" id="GO:0016874">
    <property type="term" value="F:ligase activity"/>
    <property type="evidence" value="ECO:0007669"/>
    <property type="project" value="UniProtKB-KW"/>
</dbReference>
<comment type="domain">
    <text evidence="9">ValRS has two distinct active sites: one for aminoacylation and one for editing. The misactivated threonine is translocated from the active site to the editing site.</text>
</comment>
<dbReference type="CDD" id="cd00817">
    <property type="entry name" value="ValRS_core"/>
    <property type="match status" value="1"/>
</dbReference>
<dbReference type="InterPro" id="IPR001412">
    <property type="entry name" value="aa-tRNA-synth_I_CS"/>
</dbReference>
<comment type="domain">
    <text evidence="9">The C-terminal coiled-coil domain is crucial for aminoacylation activity.</text>
</comment>
<dbReference type="PROSITE" id="PS00178">
    <property type="entry name" value="AA_TRNA_LIGASE_I"/>
    <property type="match status" value="1"/>
</dbReference>
<dbReference type="SUPFAM" id="SSF52374">
    <property type="entry name" value="Nucleotidylyl transferase"/>
    <property type="match status" value="1"/>
</dbReference>
<dbReference type="InterPro" id="IPR019499">
    <property type="entry name" value="Val-tRNA_synth_tRNA-bd"/>
</dbReference>
<dbReference type="Pfam" id="PF00133">
    <property type="entry name" value="tRNA-synt_1"/>
    <property type="match status" value="2"/>
</dbReference>
<feature type="domain" description="Aminoacyl-tRNA synthetase class Ia" evidence="10">
    <location>
        <begin position="13"/>
        <end position="434"/>
    </location>
</feature>
<dbReference type="InterPro" id="IPR002300">
    <property type="entry name" value="aa-tRNA-synth_Ia"/>
</dbReference>
<dbReference type="InterPro" id="IPR002303">
    <property type="entry name" value="Valyl-tRNA_ligase"/>
</dbReference>
<evidence type="ECO:0000259" key="12">
    <source>
        <dbReference type="Pfam" id="PF10458"/>
    </source>
</evidence>
<dbReference type="Pfam" id="PF10458">
    <property type="entry name" value="Val_tRNA-synt_C"/>
    <property type="match status" value="1"/>
</dbReference>
<comment type="caution">
    <text evidence="13">The sequence shown here is derived from an EMBL/GenBank/DDBJ whole genome shotgun (WGS) entry which is preliminary data.</text>
</comment>
<name>A0ABQ1EJ61_9MOLU</name>
<dbReference type="NCBIfam" id="NF004349">
    <property type="entry name" value="PRK05729.1"/>
    <property type="match status" value="1"/>
</dbReference>
<organism evidence="13 14">
    <name type="scientific">Hydrangea phyllody phytoplasma</name>
    <dbReference type="NCBI Taxonomy" id="238673"/>
    <lineage>
        <taxon>Bacteria</taxon>
        <taxon>Bacillati</taxon>
        <taxon>Mycoplasmatota</taxon>
        <taxon>Mollicutes</taxon>
        <taxon>Acholeplasmatales</taxon>
        <taxon>Acholeplasmataceae</taxon>
        <taxon>Candidatus Phytoplasma</taxon>
        <taxon>16SrI (Aster yellows group)</taxon>
    </lineage>
</organism>
<dbReference type="SUPFAM" id="SSF50677">
    <property type="entry name" value="ValRS/IleRS/LeuRS editing domain"/>
    <property type="match status" value="1"/>
</dbReference>
<feature type="domain" description="Aminoacyl-tRNA synthetase class Ia" evidence="10">
    <location>
        <begin position="442"/>
        <end position="558"/>
    </location>
</feature>
<dbReference type="SUPFAM" id="SSF47323">
    <property type="entry name" value="Anticodon-binding domain of a subclass of class I aminoacyl-tRNA synthetases"/>
    <property type="match status" value="1"/>
</dbReference>
<keyword evidence="1 9" id="KW-0963">Cytoplasm</keyword>
<dbReference type="Gene3D" id="1.10.287.380">
    <property type="entry name" value="Valyl-tRNA synthetase, C-terminal domain"/>
    <property type="match status" value="1"/>
</dbReference>
<comment type="similarity">
    <text evidence="9">Belongs to the class-I aminoacyl-tRNA synthetase family. ValS type 1 subfamily.</text>
</comment>
<evidence type="ECO:0000256" key="9">
    <source>
        <dbReference type="HAMAP-Rule" id="MF_02004"/>
    </source>
</evidence>
<dbReference type="InterPro" id="IPR009080">
    <property type="entry name" value="tRNAsynth_Ia_anticodon-bd"/>
</dbReference>
<dbReference type="PANTHER" id="PTHR11946:SF93">
    <property type="entry name" value="VALINE--TRNA LIGASE, CHLOROPLASTIC_MITOCHONDRIAL 2"/>
    <property type="match status" value="1"/>
</dbReference>
<keyword evidence="7 9" id="KW-0030">Aminoacyl-tRNA synthetase</keyword>
<comment type="subunit">
    <text evidence="9">Monomer.</text>
</comment>
<feature type="domain" description="Methionyl/Valyl/Leucyl/Isoleucyl-tRNA synthetase anticodon-binding" evidence="11">
    <location>
        <begin position="608"/>
        <end position="752"/>
    </location>
</feature>
<keyword evidence="3 9" id="KW-0547">Nucleotide-binding</keyword>
<dbReference type="Gene3D" id="3.90.740.10">
    <property type="entry name" value="Valyl/Leucyl/Isoleucyl-tRNA synthetase, editing domain"/>
    <property type="match status" value="1"/>
</dbReference>
<evidence type="ECO:0000256" key="8">
    <source>
        <dbReference type="ARBA" id="ARBA00047552"/>
    </source>
</evidence>
<protein>
    <recommendedName>
        <fullName evidence="9">Valine--tRNA ligase</fullName>
        <ecNumber evidence="9">6.1.1.9</ecNumber>
    </recommendedName>
    <alternativeName>
        <fullName evidence="9">Valyl-tRNA synthetase</fullName>
        <shortName evidence="9">ValRS</shortName>
    </alternativeName>
</protein>
<feature type="short sequence motif" description="'KMSKS' region" evidence="9">
    <location>
        <begin position="526"/>
        <end position="530"/>
    </location>
</feature>
<dbReference type="HAMAP" id="MF_02004">
    <property type="entry name" value="Val_tRNA_synth_type1"/>
    <property type="match status" value="1"/>
</dbReference>
<evidence type="ECO:0000313" key="13">
    <source>
        <dbReference type="EMBL" id="GFZ75326.1"/>
    </source>
</evidence>
<dbReference type="InterPro" id="IPR014729">
    <property type="entry name" value="Rossmann-like_a/b/a_fold"/>
</dbReference>
<comment type="function">
    <text evidence="9">Catalyzes the attachment of valine to tRNA(Val). As ValRS can inadvertently accommodate and process structurally similar amino acids such as threonine, to avoid such errors, it has a 'posttransfer' editing activity that hydrolyzes mischarged Thr-tRNA(Val) in a tRNA-dependent manner.</text>
</comment>
<dbReference type="Gene3D" id="1.10.730.10">
    <property type="entry name" value="Isoleucyl-tRNA Synthetase, Domain 1"/>
    <property type="match status" value="1"/>
</dbReference>
<keyword evidence="14" id="KW-1185">Reference proteome</keyword>
<evidence type="ECO:0000259" key="10">
    <source>
        <dbReference type="Pfam" id="PF00133"/>
    </source>
</evidence>
<feature type="short sequence motif" description="'HIGH' region" evidence="9">
    <location>
        <begin position="42"/>
        <end position="52"/>
    </location>
</feature>
<evidence type="ECO:0000256" key="5">
    <source>
        <dbReference type="ARBA" id="ARBA00022917"/>
    </source>
</evidence>
<dbReference type="PANTHER" id="PTHR11946">
    <property type="entry name" value="VALYL-TRNA SYNTHETASES"/>
    <property type="match status" value="1"/>
</dbReference>
<dbReference type="Pfam" id="PF08264">
    <property type="entry name" value="Anticodon_1"/>
    <property type="match status" value="1"/>
</dbReference>
<dbReference type="RefSeq" id="WP_212775463.1">
    <property type="nucleotide sequence ID" value="NZ_BMZZ01000004.1"/>
</dbReference>
<dbReference type="CDD" id="cd07962">
    <property type="entry name" value="Anticodon_Ia_Val"/>
    <property type="match status" value="1"/>
</dbReference>
<evidence type="ECO:0000256" key="3">
    <source>
        <dbReference type="ARBA" id="ARBA00022741"/>
    </source>
</evidence>
<evidence type="ECO:0000256" key="6">
    <source>
        <dbReference type="ARBA" id="ARBA00023054"/>
    </source>
</evidence>
<feature type="binding site" evidence="9">
    <location>
        <position position="529"/>
    </location>
    <ligand>
        <name>ATP</name>
        <dbReference type="ChEBI" id="CHEBI:30616"/>
    </ligand>
</feature>
<dbReference type="EC" id="6.1.1.9" evidence="9"/>
<dbReference type="InterPro" id="IPR037118">
    <property type="entry name" value="Val-tRNA_synth_C_sf"/>
</dbReference>
<accession>A0ABQ1EJ61</accession>
<dbReference type="InterPro" id="IPR009008">
    <property type="entry name" value="Val/Leu/Ile-tRNA-synth_edit"/>
</dbReference>
<evidence type="ECO:0000256" key="2">
    <source>
        <dbReference type="ARBA" id="ARBA00022598"/>
    </source>
</evidence>
<evidence type="ECO:0000256" key="7">
    <source>
        <dbReference type="ARBA" id="ARBA00023146"/>
    </source>
</evidence>
<keyword evidence="6 9" id="KW-0175">Coiled coil</keyword>
<feature type="domain" description="Valyl-tRNA synthetase tRNA-binding arm" evidence="12">
    <location>
        <begin position="828"/>
        <end position="874"/>
    </location>
</feature>
<dbReference type="InterPro" id="IPR010978">
    <property type="entry name" value="tRNA-bd_arm"/>
</dbReference>
<gene>
    <name evidence="9 13" type="primary">valS</name>
    <name evidence="13" type="ORF">HPP_2840</name>
</gene>
<keyword evidence="4 9" id="KW-0067">ATP-binding</keyword>